<dbReference type="AlphaFoldDB" id="A0A9P8BTH5"/>
<protein>
    <submittedName>
        <fullName evidence="1">Uncharacterized protein</fullName>
    </submittedName>
</protein>
<gene>
    <name evidence="1" type="ORF">KI688_011839</name>
</gene>
<proteinExistence type="predicted"/>
<reference evidence="1" key="1">
    <citation type="submission" date="2021-06" db="EMBL/GenBank/DDBJ databases">
        <title>Genome Sequence of Mortierella hyaline Strain SCG-10, a Cold-Adapted, Nitrate-Reducing Fungus Isolated from Soil in Minnesota, USA.</title>
        <authorList>
            <person name="Aldossari N."/>
        </authorList>
    </citation>
    <scope>NUCLEOTIDE SEQUENCE</scope>
    <source>
        <strain evidence="1">SCG-10</strain>
    </source>
</reference>
<accession>A0A9P8BTH5</accession>
<evidence type="ECO:0000313" key="2">
    <source>
        <dbReference type="Proteomes" id="UP000707451"/>
    </source>
</evidence>
<dbReference type="EMBL" id="JAHRHY010000007">
    <property type="protein sequence ID" value="KAG9068244.1"/>
    <property type="molecule type" value="Genomic_DNA"/>
</dbReference>
<name>A0A9P8BTH5_9FUNG</name>
<organism evidence="1 2">
    <name type="scientific">Linnemannia hyalina</name>
    <dbReference type="NCBI Taxonomy" id="64524"/>
    <lineage>
        <taxon>Eukaryota</taxon>
        <taxon>Fungi</taxon>
        <taxon>Fungi incertae sedis</taxon>
        <taxon>Mucoromycota</taxon>
        <taxon>Mortierellomycotina</taxon>
        <taxon>Mortierellomycetes</taxon>
        <taxon>Mortierellales</taxon>
        <taxon>Mortierellaceae</taxon>
        <taxon>Linnemannia</taxon>
    </lineage>
</organism>
<comment type="caution">
    <text evidence="1">The sequence shown here is derived from an EMBL/GenBank/DDBJ whole genome shotgun (WGS) entry which is preliminary data.</text>
</comment>
<dbReference type="Proteomes" id="UP000707451">
    <property type="component" value="Unassembled WGS sequence"/>
</dbReference>
<evidence type="ECO:0000313" key="1">
    <source>
        <dbReference type="EMBL" id="KAG9068244.1"/>
    </source>
</evidence>
<sequence>MSTALRLPFRKLAEVPNAGDDGHGPQHLLRQFRWGTTALINSLLTGAFSDVKIKRIGFPHIQTKDKCSLDGMVPGILRHARSTRGGILVSIATSSPTIIHNPTPPPSPQLDPSDMMFSKLMRSCPHLMFLSIPNYAARVESFERAEESGRVRIQKLSI</sequence>
<keyword evidence="2" id="KW-1185">Reference proteome</keyword>